<gene>
    <name evidence="1" type="ORF">LUCI_2885</name>
</gene>
<dbReference type="OrthoDB" id="36975at2"/>
<proteinExistence type="predicted"/>
<dbReference type="RefSeq" id="WP_122628552.1">
    <property type="nucleotide sequence ID" value="NZ_UPPP01000077.1"/>
</dbReference>
<name>A0A498R9K6_9FIRM</name>
<dbReference type="AlphaFoldDB" id="A0A498R9K6"/>
<evidence type="ECO:0000313" key="2">
    <source>
        <dbReference type="Proteomes" id="UP000277811"/>
    </source>
</evidence>
<dbReference type="PANTHER" id="PTHR42967:SF1">
    <property type="entry name" value="MBL FOLD METALLO-HYDROLASE"/>
    <property type="match status" value="1"/>
</dbReference>
<sequence length="242" mass="27162">MNSLQAEITYLFHSGYAVKTATHFLIFDYYRPHPPKKDGLTEGVITADFLKPKSNVFVFVSHSHADHFDPAILKWSQANPDITYVLSSDIHPAMGTASCRFLSPYETFSQGGLTVNAFGSTDLGVSFLVKVDHLSIFHAGDLNWWHWKGESHKEQRHAETIFKAEIDKIAGEVIDIAFFPVDRRLEEFYSLGAEYFASKLQPKLLVPMHFGSDFGASRAFAQKVGPSISTVEITREGQTILF</sequence>
<dbReference type="Pfam" id="PF13483">
    <property type="entry name" value="Lactamase_B_3"/>
    <property type="match status" value="1"/>
</dbReference>
<organism evidence="1 2">
    <name type="scientific">Lucifera butyrica</name>
    <dbReference type="NCBI Taxonomy" id="1351585"/>
    <lineage>
        <taxon>Bacteria</taxon>
        <taxon>Bacillati</taxon>
        <taxon>Bacillota</taxon>
        <taxon>Negativicutes</taxon>
        <taxon>Veillonellales</taxon>
        <taxon>Veillonellaceae</taxon>
        <taxon>Lucifera</taxon>
    </lineage>
</organism>
<accession>A0A498R9K6</accession>
<dbReference type="Gene3D" id="3.60.15.10">
    <property type="entry name" value="Ribonuclease Z/Hydroxyacylglutathione hydrolase-like"/>
    <property type="match status" value="1"/>
</dbReference>
<dbReference type="EMBL" id="UPPP01000077">
    <property type="protein sequence ID" value="VBB07620.1"/>
    <property type="molecule type" value="Genomic_DNA"/>
</dbReference>
<dbReference type="InterPro" id="IPR036866">
    <property type="entry name" value="RibonucZ/Hydroxyglut_hydro"/>
</dbReference>
<dbReference type="Proteomes" id="UP000277811">
    <property type="component" value="Unassembled WGS sequence"/>
</dbReference>
<dbReference type="SUPFAM" id="SSF56281">
    <property type="entry name" value="Metallo-hydrolase/oxidoreductase"/>
    <property type="match status" value="1"/>
</dbReference>
<keyword evidence="2" id="KW-1185">Reference proteome</keyword>
<evidence type="ECO:0000313" key="1">
    <source>
        <dbReference type="EMBL" id="VBB07620.1"/>
    </source>
</evidence>
<reference evidence="1 2" key="1">
    <citation type="submission" date="2018-06" db="EMBL/GenBank/DDBJ databases">
        <authorList>
            <person name="Strepis N."/>
        </authorList>
    </citation>
    <scope>NUCLEOTIDE SEQUENCE [LARGE SCALE GENOMIC DNA]</scope>
    <source>
        <strain evidence="1">LUCI</strain>
    </source>
</reference>
<dbReference type="PANTHER" id="PTHR42967">
    <property type="entry name" value="METAL DEPENDENT HYDROLASE"/>
    <property type="match status" value="1"/>
</dbReference>
<protein>
    <submittedName>
        <fullName evidence="1">Metallo-beta-lactamase</fullName>
    </submittedName>
</protein>